<evidence type="ECO:0000313" key="2">
    <source>
        <dbReference type="Proteomes" id="UP000578449"/>
    </source>
</evidence>
<dbReference type="EMBL" id="JACHGN010000005">
    <property type="protein sequence ID" value="MBB5132948.1"/>
    <property type="molecule type" value="Genomic_DNA"/>
</dbReference>
<sequence>MVRIGVRLAGGTARAAALVRTGAAGGVPLVRHATCRAGDDRALVRTLRGLAGGAPVGSVTWDVSAELDPAGAGEPVAAVRVLPRLSPRGLGSGHPSPLLRALVGRQTAVLGGHDLFGVELAALDIYGLLGHAAAAHADGLAALAVTATGAPGRADHELAAAELIRDAFPALRVSLSHQVGGLGLLDREAATVINAALLGRVEQVVERCGRIAAQLGPGTSAWFVAGDGGRISAERLRLLPVLALSATGAAALTGAVRLAGVSDAVVGLAYADALAVGQVRDGLPHVATELPGPGGVRMAVPRASLTRIPGSHASAAAAFALLAGHDPRAAVVTAAEAGEGPDGAQARAREVAGRVAPASALVDAGGEPAAVGAACTEPSAWVDTVVYAETPAELERRRAVAEQRALTLVAESGARLGSERVVSSRALSLSFLRSGSYRVIVRAGGRAEDEVA</sequence>
<dbReference type="PANTHER" id="PTHR11365:SF23">
    <property type="entry name" value="HYPOTHETICAL 5-OXOPROLINASE (EUROFUNG)-RELATED"/>
    <property type="match status" value="1"/>
</dbReference>
<protein>
    <submittedName>
        <fullName evidence="1">N-methylhydantoinase A/oxoprolinase/acetone carboxylase beta subunit</fullName>
    </submittedName>
</protein>
<accession>A0A840NZN9</accession>
<dbReference type="AlphaFoldDB" id="A0A840NZN9"/>
<reference evidence="1 2" key="1">
    <citation type="submission" date="2020-08" db="EMBL/GenBank/DDBJ databases">
        <title>Genomic Encyclopedia of Type Strains, Phase IV (KMG-IV): sequencing the most valuable type-strain genomes for metagenomic binning, comparative biology and taxonomic classification.</title>
        <authorList>
            <person name="Goeker M."/>
        </authorList>
    </citation>
    <scope>NUCLEOTIDE SEQUENCE [LARGE SCALE GENOMIC DNA]</scope>
    <source>
        <strain evidence="1 2">DSM 45615</strain>
    </source>
</reference>
<dbReference type="GO" id="GO:0017168">
    <property type="term" value="F:5-oxoprolinase (ATP-hydrolyzing) activity"/>
    <property type="evidence" value="ECO:0007669"/>
    <property type="project" value="TreeGrafter"/>
</dbReference>
<name>A0A840NZN9_9ACTN</name>
<proteinExistence type="predicted"/>
<dbReference type="GO" id="GO:0006749">
    <property type="term" value="P:glutathione metabolic process"/>
    <property type="evidence" value="ECO:0007669"/>
    <property type="project" value="TreeGrafter"/>
</dbReference>
<organism evidence="1 2">
    <name type="scientific">Thermocatellispora tengchongensis</name>
    <dbReference type="NCBI Taxonomy" id="1073253"/>
    <lineage>
        <taxon>Bacteria</taxon>
        <taxon>Bacillati</taxon>
        <taxon>Actinomycetota</taxon>
        <taxon>Actinomycetes</taxon>
        <taxon>Streptosporangiales</taxon>
        <taxon>Streptosporangiaceae</taxon>
        <taxon>Thermocatellispora</taxon>
    </lineage>
</organism>
<dbReference type="InterPro" id="IPR045079">
    <property type="entry name" value="Oxoprolinase-like"/>
</dbReference>
<gene>
    <name evidence="1" type="ORF">HNP84_002669</name>
</gene>
<dbReference type="GO" id="GO:0005829">
    <property type="term" value="C:cytosol"/>
    <property type="evidence" value="ECO:0007669"/>
    <property type="project" value="TreeGrafter"/>
</dbReference>
<dbReference type="Proteomes" id="UP000578449">
    <property type="component" value="Unassembled WGS sequence"/>
</dbReference>
<evidence type="ECO:0000313" key="1">
    <source>
        <dbReference type="EMBL" id="MBB5132948.1"/>
    </source>
</evidence>
<comment type="caution">
    <text evidence="1">The sequence shown here is derived from an EMBL/GenBank/DDBJ whole genome shotgun (WGS) entry which is preliminary data.</text>
</comment>
<dbReference type="RefSeq" id="WP_185049934.1">
    <property type="nucleotide sequence ID" value="NZ_BAABIX010000005.1"/>
</dbReference>
<dbReference type="PANTHER" id="PTHR11365">
    <property type="entry name" value="5-OXOPROLINASE RELATED"/>
    <property type="match status" value="1"/>
</dbReference>
<keyword evidence="2" id="KW-1185">Reference proteome</keyword>